<dbReference type="AlphaFoldDB" id="A0A3S5BV59"/>
<dbReference type="EMBL" id="CAAALY010043601">
    <property type="protein sequence ID" value="VEL19860.1"/>
    <property type="molecule type" value="Genomic_DNA"/>
</dbReference>
<proteinExistence type="predicted"/>
<reference evidence="2" key="1">
    <citation type="submission" date="2018-11" db="EMBL/GenBank/DDBJ databases">
        <authorList>
            <consortium name="Pathogen Informatics"/>
        </authorList>
    </citation>
    <scope>NUCLEOTIDE SEQUENCE</scope>
</reference>
<gene>
    <name evidence="2" type="ORF">PXEA_LOCUS13300</name>
</gene>
<evidence type="ECO:0000313" key="3">
    <source>
        <dbReference type="Proteomes" id="UP000784294"/>
    </source>
</evidence>
<protein>
    <submittedName>
        <fullName evidence="2">Uncharacterized protein</fullName>
    </submittedName>
</protein>
<accession>A0A3S5BV59</accession>
<evidence type="ECO:0000313" key="2">
    <source>
        <dbReference type="EMBL" id="VEL19860.1"/>
    </source>
</evidence>
<organism evidence="2 3">
    <name type="scientific">Protopolystoma xenopodis</name>
    <dbReference type="NCBI Taxonomy" id="117903"/>
    <lineage>
        <taxon>Eukaryota</taxon>
        <taxon>Metazoa</taxon>
        <taxon>Spiralia</taxon>
        <taxon>Lophotrochozoa</taxon>
        <taxon>Platyhelminthes</taxon>
        <taxon>Monogenea</taxon>
        <taxon>Polyopisthocotylea</taxon>
        <taxon>Polystomatidea</taxon>
        <taxon>Polystomatidae</taxon>
        <taxon>Protopolystoma</taxon>
    </lineage>
</organism>
<sequence length="99" mass="10628">MACVRAPSRLGSLNQPSRATDARTSLSVPQHKRRICRLYSAPSEAHPPHSILLADLHPSARQPLGRKMGPAPYWSSPTWPMLVVDSGVALTTSSGVVSC</sequence>
<evidence type="ECO:0000256" key="1">
    <source>
        <dbReference type="SAM" id="MobiDB-lite"/>
    </source>
</evidence>
<comment type="caution">
    <text evidence="2">The sequence shown here is derived from an EMBL/GenBank/DDBJ whole genome shotgun (WGS) entry which is preliminary data.</text>
</comment>
<feature type="region of interest" description="Disordered" evidence="1">
    <location>
        <begin position="1"/>
        <end position="27"/>
    </location>
</feature>
<dbReference type="Proteomes" id="UP000784294">
    <property type="component" value="Unassembled WGS sequence"/>
</dbReference>
<keyword evidence="3" id="KW-1185">Reference proteome</keyword>
<feature type="compositionally biased region" description="Polar residues" evidence="1">
    <location>
        <begin position="11"/>
        <end position="27"/>
    </location>
</feature>
<name>A0A3S5BV59_9PLAT</name>